<evidence type="ECO:0000313" key="8">
    <source>
        <dbReference type="Proteomes" id="UP000617402"/>
    </source>
</evidence>
<keyword evidence="2 5" id="KW-0597">Phosphoprotein</keyword>
<accession>A0ABR7T6S6</accession>
<dbReference type="PANTHER" id="PTHR45339">
    <property type="entry name" value="HYBRID SIGNAL TRANSDUCTION HISTIDINE KINASE J"/>
    <property type="match status" value="1"/>
</dbReference>
<evidence type="ECO:0000256" key="2">
    <source>
        <dbReference type="ARBA" id="ARBA00022553"/>
    </source>
</evidence>
<evidence type="ECO:0000259" key="6">
    <source>
        <dbReference type="PROSITE" id="PS50110"/>
    </source>
</evidence>
<evidence type="ECO:0000313" key="7">
    <source>
        <dbReference type="EMBL" id="MBC9786469.1"/>
    </source>
</evidence>
<reference evidence="7 8" key="1">
    <citation type="submission" date="2020-07" db="EMBL/GenBank/DDBJ databases">
        <title>Draft whole-genome sequence of Heliobacterium chlorum DSM 3682, type strain.</title>
        <authorList>
            <person name="Kyndt J.A."/>
            <person name="Meyer T.E."/>
            <person name="Imhoff J.F."/>
        </authorList>
    </citation>
    <scope>NUCLEOTIDE SEQUENCE [LARGE SCALE GENOMIC DNA]</scope>
    <source>
        <strain evidence="7 8">DSM 3682</strain>
    </source>
</reference>
<dbReference type="SMART" id="SM00448">
    <property type="entry name" value="REC"/>
    <property type="match status" value="1"/>
</dbReference>
<evidence type="ECO:0000256" key="3">
    <source>
        <dbReference type="ARBA" id="ARBA00023012"/>
    </source>
</evidence>
<dbReference type="Gene3D" id="3.40.50.2300">
    <property type="match status" value="1"/>
</dbReference>
<protein>
    <recommendedName>
        <fullName evidence="1">Stage 0 sporulation protein A homolog</fullName>
    </recommendedName>
</protein>
<keyword evidence="8" id="KW-1185">Reference proteome</keyword>
<name>A0ABR7T6S6_HELCL</name>
<dbReference type="CDD" id="cd17546">
    <property type="entry name" value="REC_hyHK_CKI1_RcsC-like"/>
    <property type="match status" value="1"/>
</dbReference>
<dbReference type="SUPFAM" id="SSF52172">
    <property type="entry name" value="CheY-like"/>
    <property type="match status" value="1"/>
</dbReference>
<dbReference type="PANTHER" id="PTHR45339:SF1">
    <property type="entry name" value="HYBRID SIGNAL TRANSDUCTION HISTIDINE KINASE J"/>
    <property type="match status" value="1"/>
</dbReference>
<feature type="domain" description="Response regulatory" evidence="6">
    <location>
        <begin position="11"/>
        <end position="129"/>
    </location>
</feature>
<evidence type="ECO:0000256" key="5">
    <source>
        <dbReference type="PROSITE-ProRule" id="PRU00169"/>
    </source>
</evidence>
<keyword evidence="3" id="KW-0902">Two-component regulatory system</keyword>
<proteinExistence type="predicted"/>
<evidence type="ECO:0000256" key="1">
    <source>
        <dbReference type="ARBA" id="ARBA00018672"/>
    </source>
</evidence>
<feature type="modified residue" description="4-aspartylphosphate" evidence="5">
    <location>
        <position position="60"/>
    </location>
</feature>
<sequence length="135" mass="15184">MVNINNNSVQTVLVAEDNLVNQKLLKLLLTKLGYLVNCVNDGLESVSEIRKQHYSIILMDIQMPIMDGFEATRNIRKIESGSGKYTPIIAVTANTEVGIRMRCFEAGMDDYLSKPIGFDLLKTKVEYFLSKTYAS</sequence>
<dbReference type="EMBL" id="JACVHF010000039">
    <property type="protein sequence ID" value="MBC9786469.1"/>
    <property type="molecule type" value="Genomic_DNA"/>
</dbReference>
<organism evidence="7 8">
    <name type="scientific">Heliobacterium chlorum</name>
    <dbReference type="NCBI Taxonomy" id="2698"/>
    <lineage>
        <taxon>Bacteria</taxon>
        <taxon>Bacillati</taxon>
        <taxon>Bacillota</taxon>
        <taxon>Clostridia</taxon>
        <taxon>Eubacteriales</taxon>
        <taxon>Heliobacteriaceae</taxon>
        <taxon>Heliobacterium</taxon>
    </lineage>
</organism>
<dbReference type="Proteomes" id="UP000617402">
    <property type="component" value="Unassembled WGS sequence"/>
</dbReference>
<evidence type="ECO:0000256" key="4">
    <source>
        <dbReference type="ARBA" id="ARBA00024867"/>
    </source>
</evidence>
<gene>
    <name evidence="7" type="ORF">H1S01_18595</name>
</gene>
<dbReference type="InterPro" id="IPR001789">
    <property type="entry name" value="Sig_transdc_resp-reg_receiver"/>
</dbReference>
<dbReference type="Pfam" id="PF00072">
    <property type="entry name" value="Response_reg"/>
    <property type="match status" value="1"/>
</dbReference>
<dbReference type="PROSITE" id="PS50110">
    <property type="entry name" value="RESPONSE_REGULATORY"/>
    <property type="match status" value="1"/>
</dbReference>
<dbReference type="RefSeq" id="WP_188041894.1">
    <property type="nucleotide sequence ID" value="NZ_JACVHF010000039.1"/>
</dbReference>
<comment type="function">
    <text evidence="4">May play the central regulatory role in sporulation. It may be an element of the effector pathway responsible for the activation of sporulation genes in response to nutritional stress. Spo0A may act in concert with spo0H (a sigma factor) to control the expression of some genes that are critical to the sporulation process.</text>
</comment>
<comment type="caution">
    <text evidence="7">The sequence shown here is derived from an EMBL/GenBank/DDBJ whole genome shotgun (WGS) entry which is preliminary data.</text>
</comment>
<dbReference type="InterPro" id="IPR011006">
    <property type="entry name" value="CheY-like_superfamily"/>
</dbReference>